<keyword evidence="1" id="KW-1133">Transmembrane helix</keyword>
<proteinExistence type="predicted"/>
<evidence type="ECO:0000313" key="4">
    <source>
        <dbReference type="Proteomes" id="UP001239169"/>
    </source>
</evidence>
<dbReference type="Proteomes" id="UP001239169">
    <property type="component" value="Plasmid unnamed7"/>
</dbReference>
<geneLocation type="plasmid" evidence="3 4">
    <name>unnamed7</name>
</geneLocation>
<name>A0ABY8R8J3_PARBF</name>
<feature type="domain" description="VanZ-like" evidence="2">
    <location>
        <begin position="20"/>
        <end position="150"/>
    </location>
</feature>
<accession>A0ABY8R8J3</accession>
<feature type="transmembrane region" description="Helical" evidence="1">
    <location>
        <begin position="135"/>
        <end position="151"/>
    </location>
</feature>
<feature type="transmembrane region" description="Helical" evidence="1">
    <location>
        <begin position="12"/>
        <end position="33"/>
    </location>
</feature>
<evidence type="ECO:0000259" key="2">
    <source>
        <dbReference type="Pfam" id="PF04892"/>
    </source>
</evidence>
<keyword evidence="1" id="KW-0472">Membrane</keyword>
<keyword evidence="1" id="KW-0812">Transmembrane</keyword>
<dbReference type="InterPro" id="IPR053150">
    <property type="entry name" value="Teicoplanin_resist-assoc"/>
</dbReference>
<sequence>MRKLKLKKTINYKQMLYIIFLIYLLILIKIILFKTNSFIDLLKGNTSAGYRSSNLIPFKTIVTFFNMKDFSFLRAFSNTVGNIAIFLPLGYLLPILIKKINSMSKVFLISISVSMVFESLQYIFCLGSLDIDDIILNTLGGVIGYIIYFYIKKFSNSNKFMYKISLILSIIAFIIGFPIAKTEFGNLLGITTEETLYINKEVIPDEDPDIRGTYISKEDDYLKIYDSIIAKSSQEKEF</sequence>
<dbReference type="InterPro" id="IPR006976">
    <property type="entry name" value="VanZ-like"/>
</dbReference>
<feature type="transmembrane region" description="Helical" evidence="1">
    <location>
        <begin position="106"/>
        <end position="129"/>
    </location>
</feature>
<organism evidence="3 4">
    <name type="scientific">Paraclostridium bifermentans</name>
    <name type="common">Clostridium bifermentans</name>
    <dbReference type="NCBI Taxonomy" id="1490"/>
    <lineage>
        <taxon>Bacteria</taxon>
        <taxon>Bacillati</taxon>
        <taxon>Bacillota</taxon>
        <taxon>Clostridia</taxon>
        <taxon>Peptostreptococcales</taxon>
        <taxon>Peptostreptococcaceae</taxon>
        <taxon>Paraclostridium</taxon>
    </lineage>
</organism>
<feature type="transmembrane region" description="Helical" evidence="1">
    <location>
        <begin position="75"/>
        <end position="94"/>
    </location>
</feature>
<dbReference type="PANTHER" id="PTHR36834">
    <property type="entry name" value="MEMBRANE PROTEIN-RELATED"/>
    <property type="match status" value="1"/>
</dbReference>
<evidence type="ECO:0000313" key="3">
    <source>
        <dbReference type="EMBL" id="WGX77872.1"/>
    </source>
</evidence>
<dbReference type="Pfam" id="PF04892">
    <property type="entry name" value="VanZ"/>
    <property type="match status" value="1"/>
</dbReference>
<protein>
    <submittedName>
        <fullName evidence="3">VanZ family protein</fullName>
    </submittedName>
</protein>
<gene>
    <name evidence="3" type="ORF">QJS64_21900</name>
</gene>
<dbReference type="PANTHER" id="PTHR36834:SF2">
    <property type="entry name" value="MEMBRANE PROTEIN"/>
    <property type="match status" value="1"/>
</dbReference>
<feature type="transmembrane region" description="Helical" evidence="1">
    <location>
        <begin position="160"/>
        <end position="180"/>
    </location>
</feature>
<keyword evidence="4" id="KW-1185">Reference proteome</keyword>
<keyword evidence="3" id="KW-0614">Plasmid</keyword>
<dbReference type="EMBL" id="CP124692">
    <property type="protein sequence ID" value="WGX77872.1"/>
    <property type="molecule type" value="Genomic_DNA"/>
</dbReference>
<reference evidence="3 4" key="1">
    <citation type="submission" date="2023-04" db="EMBL/GenBank/DDBJ databases">
        <title>Bacteria Genome Submission.</title>
        <authorList>
            <person name="Isaac P."/>
        </authorList>
    </citation>
    <scope>NUCLEOTIDE SEQUENCE [LARGE SCALE GENOMIC DNA]</scope>
    <source>
        <strain evidence="3 4">SampleS7P1</strain>
        <plasmid evidence="3 4">unnamed7</plasmid>
    </source>
</reference>
<evidence type="ECO:0000256" key="1">
    <source>
        <dbReference type="SAM" id="Phobius"/>
    </source>
</evidence>